<gene>
    <name evidence="1" type="ORF">L6452_39366</name>
</gene>
<keyword evidence="2" id="KW-1185">Reference proteome</keyword>
<name>A0ACB8XT97_ARCLA</name>
<organism evidence="1 2">
    <name type="scientific">Arctium lappa</name>
    <name type="common">Greater burdock</name>
    <name type="synonym">Lappa major</name>
    <dbReference type="NCBI Taxonomy" id="4217"/>
    <lineage>
        <taxon>Eukaryota</taxon>
        <taxon>Viridiplantae</taxon>
        <taxon>Streptophyta</taxon>
        <taxon>Embryophyta</taxon>
        <taxon>Tracheophyta</taxon>
        <taxon>Spermatophyta</taxon>
        <taxon>Magnoliopsida</taxon>
        <taxon>eudicotyledons</taxon>
        <taxon>Gunneridae</taxon>
        <taxon>Pentapetalae</taxon>
        <taxon>asterids</taxon>
        <taxon>campanulids</taxon>
        <taxon>Asterales</taxon>
        <taxon>Asteraceae</taxon>
        <taxon>Carduoideae</taxon>
        <taxon>Cardueae</taxon>
        <taxon>Arctiinae</taxon>
        <taxon>Arctium</taxon>
    </lineage>
</organism>
<sequence length="826" mass="92893">MATRGTRSEKVKRIFHQFDLNKDGGLNRPEMAALVVAVNPRVKFSNEQINAILDEVFRTYADFIDTATGLTYDGLLRTYDDGAGDVDRDFEALGLDLKPYDYDDNDNNNNNERVASSAFEEASTSSVVVDERVKSPEPQKQHRTATWAASPNHGIIFDETWKLVDDLEILIKRLKTKQMKELKIKGENSDAFSDPGWSRELGPSMEMSKQINWEENRHDYTVFVKELGVLRSRADGSRSREEAFDGHMALGRTLYDQQFFKESLLCFKRACELQPTDVRPHFRSGNCYYVLGKHTEAKDEFILALDAAEAGGNQWGYLLPQIHVNLGISLEGEGMVMRACEHYREAAILCPTHFRALKLLGSALFGVGQYKAAVKALEEAIFLKHDYADAHCDLASALHAMGNDENAVKEFQKAIDLKPGHVDALYNLGGLYMDMGRYQRASEVYVRVLGLWPNHWRAQLNKAVSLLGAGETEEAKKSLKEALKMTSRVELHDALSHLKQLQKKKLKGGSNGNEEGSFSIVEPSRFKTVGERTTTRQDLVTALDIRSFQRITRLFRCDVELLKKEMNETEAPLTYSGYGVPEKSIRKAALEAILRRLLSFLKPETFVGAVKAINLKILSILDESESGRVDLGMFFAVIAPICGGTPDKRKRVAFDSLLWRPVNENGNDGKIRKVDALHYIKLLRSIYIPSQTISERLEIHGETDGSMVSLAEFLAMFDDPDWGFGVMSTLLKLEIGDRNRHGSHVCAICRYPIIGSRFKETKSRFSVCSQCYSEGKVPHGLKQEEYEFKEYGRGSEAVKDKCMWFSSQHSNRSSSDGGTTTTTANS</sequence>
<reference evidence="2" key="1">
    <citation type="journal article" date="2022" name="Mol. Ecol. Resour.">
        <title>The genomes of chicory, endive, great burdock and yacon provide insights into Asteraceae palaeo-polyploidization history and plant inulin production.</title>
        <authorList>
            <person name="Fan W."/>
            <person name="Wang S."/>
            <person name="Wang H."/>
            <person name="Wang A."/>
            <person name="Jiang F."/>
            <person name="Liu H."/>
            <person name="Zhao H."/>
            <person name="Xu D."/>
            <person name="Zhang Y."/>
        </authorList>
    </citation>
    <scope>NUCLEOTIDE SEQUENCE [LARGE SCALE GENOMIC DNA]</scope>
    <source>
        <strain evidence="2">cv. Niubang</strain>
    </source>
</reference>
<dbReference type="Proteomes" id="UP001055879">
    <property type="component" value="Linkage Group LG15"/>
</dbReference>
<evidence type="ECO:0000313" key="1">
    <source>
        <dbReference type="EMBL" id="KAI3673249.1"/>
    </source>
</evidence>
<proteinExistence type="predicted"/>
<comment type="caution">
    <text evidence="1">The sequence shown here is derived from an EMBL/GenBank/DDBJ whole genome shotgun (WGS) entry which is preliminary data.</text>
</comment>
<accession>A0ACB8XT97</accession>
<reference evidence="1 2" key="2">
    <citation type="journal article" date="2022" name="Mol. Ecol. Resour.">
        <title>The genomes of chicory, endive, great burdock and yacon provide insights into Asteraceae paleo-polyploidization history and plant inulin production.</title>
        <authorList>
            <person name="Fan W."/>
            <person name="Wang S."/>
            <person name="Wang H."/>
            <person name="Wang A."/>
            <person name="Jiang F."/>
            <person name="Liu H."/>
            <person name="Zhao H."/>
            <person name="Xu D."/>
            <person name="Zhang Y."/>
        </authorList>
    </citation>
    <scope>NUCLEOTIDE SEQUENCE [LARGE SCALE GENOMIC DNA]</scope>
    <source>
        <strain evidence="2">cv. Niubang</strain>
    </source>
</reference>
<dbReference type="EMBL" id="CM042061">
    <property type="protein sequence ID" value="KAI3673249.1"/>
    <property type="molecule type" value="Genomic_DNA"/>
</dbReference>
<evidence type="ECO:0000313" key="2">
    <source>
        <dbReference type="Proteomes" id="UP001055879"/>
    </source>
</evidence>
<protein>
    <submittedName>
        <fullName evidence="1">Uncharacterized protein</fullName>
    </submittedName>
</protein>